<dbReference type="KEGG" id="abe:ARB_05008"/>
<evidence type="ECO:0000313" key="2">
    <source>
        <dbReference type="EMBL" id="EFE36071.1"/>
    </source>
</evidence>
<dbReference type="EMBL" id="ABSU01000002">
    <property type="protein sequence ID" value="EFE36071.1"/>
    <property type="molecule type" value="Genomic_DNA"/>
</dbReference>
<name>D4AL12_ARTBC</name>
<dbReference type="GeneID" id="9522201"/>
<gene>
    <name evidence="2" type="ORF">ARB_05008</name>
</gene>
<evidence type="ECO:0000256" key="1">
    <source>
        <dbReference type="SAM" id="MobiDB-lite"/>
    </source>
</evidence>
<dbReference type="Proteomes" id="UP000008866">
    <property type="component" value="Unassembled WGS sequence"/>
</dbReference>
<dbReference type="AlphaFoldDB" id="D4AL12"/>
<accession>D4AL12</accession>
<protein>
    <submittedName>
        <fullName evidence="2">Uncharacterized protein</fullName>
    </submittedName>
</protein>
<proteinExistence type="predicted"/>
<evidence type="ECO:0000313" key="3">
    <source>
        <dbReference type="Proteomes" id="UP000008866"/>
    </source>
</evidence>
<keyword evidence="3" id="KW-1185">Reference proteome</keyword>
<feature type="region of interest" description="Disordered" evidence="1">
    <location>
        <begin position="36"/>
        <end position="94"/>
    </location>
</feature>
<dbReference type="HOGENOM" id="CLU_2387753_0_0_1"/>
<comment type="caution">
    <text evidence="2">The sequence shown here is derived from an EMBL/GenBank/DDBJ whole genome shotgun (WGS) entry which is preliminary data.</text>
</comment>
<feature type="compositionally biased region" description="Low complexity" evidence="1">
    <location>
        <begin position="36"/>
        <end position="55"/>
    </location>
</feature>
<organism evidence="2 3">
    <name type="scientific">Arthroderma benhamiae (strain ATCC MYA-4681 / CBS 112371)</name>
    <name type="common">Trichophyton mentagrophytes</name>
    <dbReference type="NCBI Taxonomy" id="663331"/>
    <lineage>
        <taxon>Eukaryota</taxon>
        <taxon>Fungi</taxon>
        <taxon>Dikarya</taxon>
        <taxon>Ascomycota</taxon>
        <taxon>Pezizomycotina</taxon>
        <taxon>Eurotiomycetes</taxon>
        <taxon>Eurotiomycetidae</taxon>
        <taxon>Onygenales</taxon>
        <taxon>Arthrodermataceae</taxon>
        <taxon>Trichophyton</taxon>
    </lineage>
</organism>
<reference evidence="3" key="1">
    <citation type="journal article" date="2011" name="Genome Biol.">
        <title>Comparative and functional genomics provide insights into the pathogenicity of dermatophytic fungi.</title>
        <authorList>
            <person name="Burmester A."/>
            <person name="Shelest E."/>
            <person name="Gloeckner G."/>
            <person name="Heddergott C."/>
            <person name="Schindler S."/>
            <person name="Staib P."/>
            <person name="Heidel A."/>
            <person name="Felder M."/>
            <person name="Petzold A."/>
            <person name="Szafranski K."/>
            <person name="Feuermann M."/>
            <person name="Pedruzzi I."/>
            <person name="Priebe S."/>
            <person name="Groth M."/>
            <person name="Winkler R."/>
            <person name="Li W."/>
            <person name="Kniemeyer O."/>
            <person name="Schroeckh V."/>
            <person name="Hertweck C."/>
            <person name="Hube B."/>
            <person name="White T.C."/>
            <person name="Platzer M."/>
            <person name="Guthke R."/>
            <person name="Heitman J."/>
            <person name="Woestemeyer J."/>
            <person name="Zipfel P.F."/>
            <person name="Monod M."/>
            <person name="Brakhage A.A."/>
        </authorList>
    </citation>
    <scope>NUCLEOTIDE SEQUENCE [LARGE SCALE GENOMIC DNA]</scope>
    <source>
        <strain evidence="3">ATCC MYA-4681 / CBS 112371</strain>
    </source>
</reference>
<sequence>MSNPEQRAYEEEIAAAMAAAEAEAAALAQAEAEAEAQAAAQAEAEAQAAAAAAAREQARQDSAEVTRGLMDPVTIRQLSSSGHFAQRAREGRNR</sequence>
<dbReference type="RefSeq" id="XP_003016716.1">
    <property type="nucleotide sequence ID" value="XM_003016670.1"/>
</dbReference>
<dbReference type="OMA" id="MDPVTIR"/>
<dbReference type="OrthoDB" id="10488263at2759"/>